<dbReference type="Pfam" id="PF01177">
    <property type="entry name" value="Asp_Glu_race"/>
    <property type="match status" value="1"/>
</dbReference>
<comment type="caution">
    <text evidence="7">Lacks conserved residue(s) required for the propagation of feature annotation.</text>
</comment>
<dbReference type="GO" id="GO:0008881">
    <property type="term" value="F:glutamate racemase activity"/>
    <property type="evidence" value="ECO:0007669"/>
    <property type="project" value="UniProtKB-EC"/>
</dbReference>
<evidence type="ECO:0000256" key="4">
    <source>
        <dbReference type="ARBA" id="ARBA00022984"/>
    </source>
</evidence>
<dbReference type="InterPro" id="IPR033134">
    <property type="entry name" value="Asp/Glu_racemase_AS_2"/>
</dbReference>
<sequence length="301" mass="33755">MTQSDISQKKIGIFDSGLGGLNVMQAISTCLPHENITYFGDTAHLPYGNKSIELITTYVLESIDFLLSQDIKLLIIACHTACAACLEIIRSIINVPIIAIIEQAIEEIMETKPNESIVVLGTRATIASGTYQKQLYTKLPDVSLSCIACPLFVPLIEEGYFDHPIIQLAVTEYLSPLTEESIDAILLGCTHYPLIQSLIRQCMGNKIPLLDPASRCAQTTRQFLSKLDLLNQQTDPAKYQFFVSQDPERFSTLSKRFFHHPIEKTSPLIMTQVHKKREKNLISLLELKNKLNLSIAKRGHR</sequence>
<dbReference type="PANTHER" id="PTHR21198:SF2">
    <property type="entry name" value="GLUTAMATE RACEMASE"/>
    <property type="match status" value="1"/>
</dbReference>
<keyword evidence="5 7" id="KW-0413">Isomerase</keyword>
<comment type="function">
    <text evidence="7">Provides the (R)-glutamate required for cell wall biosynthesis.</text>
</comment>
<feature type="active site" description="Proton donor/acceptor" evidence="7">
    <location>
        <position position="78"/>
    </location>
</feature>
<reference evidence="8 9" key="1">
    <citation type="journal article" date="2022" name="bioRxiv">
        <title>Ecology and evolution of chlamydial symbionts of arthropods.</title>
        <authorList>
            <person name="Halter T."/>
            <person name="Koestlbacher S."/>
            <person name="Collingro A."/>
            <person name="Sixt B.S."/>
            <person name="Toenshoff E.R."/>
            <person name="Hendrickx F."/>
            <person name="Kostanjsek R."/>
            <person name="Horn M."/>
        </authorList>
    </citation>
    <scope>NUCLEOTIDE SEQUENCE [LARGE SCALE GENOMIC DNA]</scope>
    <source>
        <strain evidence="8">W744xW776</strain>
    </source>
</reference>
<name>A0ABX8UYU0_9BACT</name>
<feature type="binding site" evidence="7">
    <location>
        <begin position="190"/>
        <end position="191"/>
    </location>
    <ligand>
        <name>substrate</name>
    </ligand>
</feature>
<dbReference type="SUPFAM" id="SSF53681">
    <property type="entry name" value="Aspartate/glutamate racemase"/>
    <property type="match status" value="2"/>
</dbReference>
<dbReference type="InterPro" id="IPR015942">
    <property type="entry name" value="Asp/Glu/hydantoin_racemase"/>
</dbReference>
<comment type="similarity">
    <text evidence="7">Belongs to the aspartate/glutamate racemases family.</text>
</comment>
<dbReference type="EMBL" id="CP075587">
    <property type="protein sequence ID" value="QYF48134.1"/>
    <property type="molecule type" value="Genomic_DNA"/>
</dbReference>
<evidence type="ECO:0000256" key="2">
    <source>
        <dbReference type="ARBA" id="ARBA00013090"/>
    </source>
</evidence>
<dbReference type="InterPro" id="IPR004391">
    <property type="entry name" value="Glu_race"/>
</dbReference>
<gene>
    <name evidence="7" type="primary">murI</name>
    <name evidence="8" type="ORF">RHABOEDO_000237</name>
</gene>
<comment type="catalytic activity">
    <reaction evidence="1 7">
        <text>L-glutamate = D-glutamate</text>
        <dbReference type="Rhea" id="RHEA:12813"/>
        <dbReference type="ChEBI" id="CHEBI:29985"/>
        <dbReference type="ChEBI" id="CHEBI:29986"/>
        <dbReference type="EC" id="5.1.1.3"/>
    </reaction>
</comment>
<dbReference type="PROSITE" id="PS00924">
    <property type="entry name" value="ASP_GLU_RACEMASE_2"/>
    <property type="match status" value="1"/>
</dbReference>
<evidence type="ECO:0000256" key="1">
    <source>
        <dbReference type="ARBA" id="ARBA00001602"/>
    </source>
</evidence>
<evidence type="ECO:0000256" key="6">
    <source>
        <dbReference type="ARBA" id="ARBA00023316"/>
    </source>
</evidence>
<keyword evidence="4 7" id="KW-0573">Peptidoglycan synthesis</keyword>
<evidence type="ECO:0000256" key="3">
    <source>
        <dbReference type="ARBA" id="ARBA00022960"/>
    </source>
</evidence>
<feature type="active site" description="Proton donor/acceptor" evidence="7">
    <location>
        <position position="189"/>
    </location>
</feature>
<dbReference type="InterPro" id="IPR001920">
    <property type="entry name" value="Asp/Glu_race"/>
</dbReference>
<proteinExistence type="inferred from homology"/>
<organism evidence="8 9">
    <name type="scientific">Candidatus Rhabdochlamydia oedothoracis</name>
    <dbReference type="NCBI Taxonomy" id="2720720"/>
    <lineage>
        <taxon>Bacteria</taxon>
        <taxon>Pseudomonadati</taxon>
        <taxon>Chlamydiota</taxon>
        <taxon>Chlamydiia</taxon>
        <taxon>Parachlamydiales</taxon>
        <taxon>Candidatus Rhabdochlamydiaceae</taxon>
        <taxon>Candidatus Rhabdochlamydia</taxon>
    </lineage>
</organism>
<dbReference type="NCBIfam" id="TIGR00067">
    <property type="entry name" value="glut_race"/>
    <property type="match status" value="1"/>
</dbReference>
<keyword evidence="9" id="KW-1185">Reference proteome</keyword>
<evidence type="ECO:0000313" key="9">
    <source>
        <dbReference type="Proteomes" id="UP000826014"/>
    </source>
</evidence>
<evidence type="ECO:0000256" key="7">
    <source>
        <dbReference type="HAMAP-Rule" id="MF_00258"/>
    </source>
</evidence>
<feature type="binding site" evidence="7">
    <location>
        <begin position="47"/>
        <end position="48"/>
    </location>
    <ligand>
        <name>substrate</name>
    </ligand>
</feature>
<feature type="binding site" evidence="7">
    <location>
        <begin position="15"/>
        <end position="16"/>
    </location>
    <ligand>
        <name>substrate</name>
    </ligand>
</feature>
<dbReference type="Proteomes" id="UP000826014">
    <property type="component" value="Chromosome"/>
</dbReference>
<evidence type="ECO:0000313" key="8">
    <source>
        <dbReference type="EMBL" id="QYF48134.1"/>
    </source>
</evidence>
<keyword evidence="3 7" id="KW-0133">Cell shape</keyword>
<dbReference type="PANTHER" id="PTHR21198">
    <property type="entry name" value="GLUTAMATE RACEMASE"/>
    <property type="match status" value="1"/>
</dbReference>
<dbReference type="RefSeq" id="WP_215217375.1">
    <property type="nucleotide sequence ID" value="NZ_CP075587.1"/>
</dbReference>
<comment type="pathway">
    <text evidence="7">Cell wall biogenesis; peptidoglycan biosynthesis.</text>
</comment>
<dbReference type="Gene3D" id="3.40.50.1860">
    <property type="match status" value="2"/>
</dbReference>
<dbReference type="EC" id="5.1.1.3" evidence="2 7"/>
<dbReference type="HAMAP" id="MF_00258">
    <property type="entry name" value="Glu_racemase"/>
    <property type="match status" value="1"/>
</dbReference>
<keyword evidence="6 7" id="KW-0961">Cell wall biogenesis/degradation</keyword>
<evidence type="ECO:0000256" key="5">
    <source>
        <dbReference type="ARBA" id="ARBA00023235"/>
    </source>
</evidence>
<accession>A0ABX8UYU0</accession>
<protein>
    <recommendedName>
        <fullName evidence="2 7">Glutamate racemase</fullName>
        <ecNumber evidence="2 7">5.1.1.3</ecNumber>
    </recommendedName>
</protein>